<organism evidence="5 6">
    <name type="scientific">Phenylobacterium zucineum (strain HLK1)</name>
    <dbReference type="NCBI Taxonomy" id="450851"/>
    <lineage>
        <taxon>Bacteria</taxon>
        <taxon>Pseudomonadati</taxon>
        <taxon>Pseudomonadota</taxon>
        <taxon>Alphaproteobacteria</taxon>
        <taxon>Caulobacterales</taxon>
        <taxon>Caulobacteraceae</taxon>
        <taxon>Phenylobacterium</taxon>
    </lineage>
</organism>
<dbReference type="GO" id="GO:0003677">
    <property type="term" value="F:DNA binding"/>
    <property type="evidence" value="ECO:0007669"/>
    <property type="project" value="UniProtKB-KW"/>
</dbReference>
<evidence type="ECO:0000313" key="5">
    <source>
        <dbReference type="EMBL" id="ACG78598.1"/>
    </source>
</evidence>
<dbReference type="GO" id="GO:0006310">
    <property type="term" value="P:DNA recombination"/>
    <property type="evidence" value="ECO:0007669"/>
    <property type="project" value="UniProtKB-KW"/>
</dbReference>
<dbReference type="KEGG" id="pzu:PHZ_c2187"/>
<proteinExistence type="predicted"/>
<name>B4RES2_PHEZH</name>
<reference evidence="5 6" key="1">
    <citation type="journal article" date="2008" name="BMC Genomics">
        <title>Complete genome of Phenylobacterium zucineum - a novel facultative intracellular bacterium isolated from human erythroleukemia cell line K562.</title>
        <authorList>
            <person name="Luo Y."/>
            <person name="Xu X."/>
            <person name="Ding Z."/>
            <person name="Liu Z."/>
            <person name="Zhang B."/>
            <person name="Yan Z."/>
            <person name="Sun J."/>
            <person name="Hu S."/>
            <person name="Hu X."/>
        </authorList>
    </citation>
    <scope>NUCLEOTIDE SEQUENCE [LARGE SCALE GENOMIC DNA]</scope>
    <source>
        <strain evidence="5 6">HLK1</strain>
    </source>
</reference>
<evidence type="ECO:0000256" key="1">
    <source>
        <dbReference type="ARBA" id="ARBA00023125"/>
    </source>
</evidence>
<dbReference type="CDD" id="cd00397">
    <property type="entry name" value="DNA_BRE_C"/>
    <property type="match status" value="1"/>
</dbReference>
<dbReference type="InterPro" id="IPR002104">
    <property type="entry name" value="Integrase_catalytic"/>
</dbReference>
<keyword evidence="1" id="KW-0238">DNA-binding</keyword>
<evidence type="ECO:0000256" key="3">
    <source>
        <dbReference type="SAM" id="MobiDB-lite"/>
    </source>
</evidence>
<dbReference type="STRING" id="450851.PHZ_c2187"/>
<protein>
    <submittedName>
        <fullName evidence="5">Phage integrase</fullName>
    </submittedName>
</protein>
<dbReference type="eggNOG" id="COG0582">
    <property type="taxonomic scope" value="Bacteria"/>
</dbReference>
<feature type="region of interest" description="Disordered" evidence="3">
    <location>
        <begin position="242"/>
        <end position="264"/>
    </location>
</feature>
<dbReference type="InterPro" id="IPR011010">
    <property type="entry name" value="DNA_brk_join_enz"/>
</dbReference>
<feature type="region of interest" description="Disordered" evidence="3">
    <location>
        <begin position="368"/>
        <end position="420"/>
    </location>
</feature>
<dbReference type="Proteomes" id="UP000001868">
    <property type="component" value="Chromosome"/>
</dbReference>
<dbReference type="InterPro" id="IPR013762">
    <property type="entry name" value="Integrase-like_cat_sf"/>
</dbReference>
<evidence type="ECO:0000313" key="6">
    <source>
        <dbReference type="Proteomes" id="UP000001868"/>
    </source>
</evidence>
<dbReference type="AlphaFoldDB" id="B4RES2"/>
<dbReference type="InterPro" id="IPR010998">
    <property type="entry name" value="Integrase_recombinase_N"/>
</dbReference>
<evidence type="ECO:0000256" key="2">
    <source>
        <dbReference type="ARBA" id="ARBA00023172"/>
    </source>
</evidence>
<gene>
    <name evidence="5" type="ordered locus">PHZ_c2187</name>
</gene>
<dbReference type="GO" id="GO:0015074">
    <property type="term" value="P:DNA integration"/>
    <property type="evidence" value="ECO:0007669"/>
    <property type="project" value="InterPro"/>
</dbReference>
<dbReference type="PROSITE" id="PS51898">
    <property type="entry name" value="TYR_RECOMBINASE"/>
    <property type="match status" value="1"/>
</dbReference>
<dbReference type="EMBL" id="CP000747">
    <property type="protein sequence ID" value="ACG78598.1"/>
    <property type="molecule type" value="Genomic_DNA"/>
</dbReference>
<sequence>MKYVNRVQRPDGTIQLYLRKRGLPAVRLPDDLPPRALEQHVARLIRDLVPGGTGALRGTLAAAVRVYELESPEFRALAKSTQYEYRLILKEFDEDLGSVAISAFTPAFVDRLKTSWAKRGYRAANLRLQVLKNVLKPCLVSGLLEKDPFPLVGQVRRPRALREPHLIWSDEMFEVVAQAALDAGKPGLARALAIARYVGARRGDLVAIPRTARQNGRFRFMSGKRRVRVDVAEDPQLTRWLERTPDAPEQRPRRGRKVPPGAEPAATTTIVYNVAGRPYTEDGLALELRKLLARLHAQGRIDSDRYDLHGLRHTCGVELALAGCSDAEGAAMMGHGSPSSFVQYRRQADRVRLADAAATRVAALREQRSNKKCNGECNKSATRPTWNEKGPGNFPVPSRPYDGTASPDRTEDLQSHNLAL</sequence>
<dbReference type="SUPFAM" id="SSF56349">
    <property type="entry name" value="DNA breaking-rejoining enzymes"/>
    <property type="match status" value="1"/>
</dbReference>
<feature type="compositionally biased region" description="Basic and acidic residues" evidence="3">
    <location>
        <begin position="242"/>
        <end position="252"/>
    </location>
</feature>
<dbReference type="Gene3D" id="1.10.150.130">
    <property type="match status" value="1"/>
</dbReference>
<feature type="domain" description="Tyr recombinase" evidence="4">
    <location>
        <begin position="162"/>
        <end position="358"/>
    </location>
</feature>
<keyword evidence="2" id="KW-0233">DNA recombination</keyword>
<keyword evidence="6" id="KW-1185">Reference proteome</keyword>
<evidence type="ECO:0000259" key="4">
    <source>
        <dbReference type="PROSITE" id="PS51898"/>
    </source>
</evidence>
<dbReference type="Gene3D" id="1.10.443.10">
    <property type="entry name" value="Intergrase catalytic core"/>
    <property type="match status" value="1"/>
</dbReference>
<accession>B4RES2</accession>
<dbReference type="HOGENOM" id="CLU_684545_0_0_5"/>